<dbReference type="AlphaFoldDB" id="A0A0C9YPG7"/>
<evidence type="ECO:0000313" key="3">
    <source>
        <dbReference type="EMBL" id="KIK09918.1"/>
    </source>
</evidence>
<dbReference type="PANTHER" id="PTHR10188:SF8">
    <property type="entry name" value="THREONINE ASPARTASE 1"/>
    <property type="match status" value="1"/>
</dbReference>
<evidence type="ECO:0000256" key="2">
    <source>
        <dbReference type="PIRSR" id="PIRSR600246-3"/>
    </source>
</evidence>
<dbReference type="PANTHER" id="PTHR10188">
    <property type="entry name" value="L-ASPARAGINASE"/>
    <property type="match status" value="1"/>
</dbReference>
<dbReference type="OrthoDB" id="77601at2759"/>
<feature type="site" description="Cleavage; by autolysis" evidence="2">
    <location>
        <begin position="185"/>
        <end position="186"/>
    </location>
</feature>
<evidence type="ECO:0000313" key="4">
    <source>
        <dbReference type="Proteomes" id="UP000054477"/>
    </source>
</evidence>
<dbReference type="GO" id="GO:0051604">
    <property type="term" value="P:protein maturation"/>
    <property type="evidence" value="ECO:0007669"/>
    <property type="project" value="TreeGrafter"/>
</dbReference>
<dbReference type="Proteomes" id="UP000054477">
    <property type="component" value="Unassembled WGS sequence"/>
</dbReference>
<dbReference type="CDD" id="cd04514">
    <property type="entry name" value="Taspase1_like"/>
    <property type="match status" value="1"/>
</dbReference>
<dbReference type="STRING" id="1095629.A0A0C9YPG7"/>
<dbReference type="Pfam" id="PF01112">
    <property type="entry name" value="Asparaginase_2"/>
    <property type="match status" value="1"/>
</dbReference>
<evidence type="ECO:0008006" key="5">
    <source>
        <dbReference type="Google" id="ProtNLM"/>
    </source>
</evidence>
<dbReference type="InterPro" id="IPR037464">
    <property type="entry name" value="Taspase1"/>
</dbReference>
<organism evidence="3 4">
    <name type="scientific">Laccaria amethystina LaAM-08-1</name>
    <dbReference type="NCBI Taxonomy" id="1095629"/>
    <lineage>
        <taxon>Eukaryota</taxon>
        <taxon>Fungi</taxon>
        <taxon>Dikarya</taxon>
        <taxon>Basidiomycota</taxon>
        <taxon>Agaricomycotina</taxon>
        <taxon>Agaricomycetes</taxon>
        <taxon>Agaricomycetidae</taxon>
        <taxon>Agaricales</taxon>
        <taxon>Agaricineae</taxon>
        <taxon>Hydnangiaceae</taxon>
        <taxon>Laccaria</taxon>
    </lineage>
</organism>
<proteinExistence type="predicted"/>
<protein>
    <recommendedName>
        <fullName evidence="5">Asparaginase</fullName>
    </recommendedName>
</protein>
<dbReference type="GO" id="GO:0005737">
    <property type="term" value="C:cytoplasm"/>
    <property type="evidence" value="ECO:0007669"/>
    <property type="project" value="TreeGrafter"/>
</dbReference>
<feature type="active site" description="Nucleophile" evidence="1">
    <location>
        <position position="186"/>
    </location>
</feature>
<dbReference type="SUPFAM" id="SSF56235">
    <property type="entry name" value="N-terminal nucleophile aminohydrolases (Ntn hydrolases)"/>
    <property type="match status" value="1"/>
</dbReference>
<evidence type="ECO:0000256" key="1">
    <source>
        <dbReference type="PIRSR" id="PIRSR600246-1"/>
    </source>
</evidence>
<dbReference type="GO" id="GO:0004298">
    <property type="term" value="F:threonine-type endopeptidase activity"/>
    <property type="evidence" value="ECO:0007669"/>
    <property type="project" value="InterPro"/>
</dbReference>
<name>A0A0C9YPG7_9AGAR</name>
<sequence>MSDNVYIAVHGGAGFHERKYEKEIKHALQRACKFALSNLGSKHSSALTMVEDAVSSLEDDEHLNAGYGSNLTLHGTVECDAAIMSGKSGCFGSVGAVAGIKNPIRLARSVLDYSSIPSPIGRIPPLTLVSEGARQFALSQPSSAHLVSLESLVSPKAEERWRVWKCRVTSPDLSSLSKHLNDIQDTVGAVAWHESDGMAAGVSSGGLLLKYPGRIGEAAVFGAGCWAQEPFDAEQGTEMACSISGTGEYIIRAMLARKLGEAFEKGAGNFDGDDPHEVLHRVLNDQFWRMCRGRGEPNPSVGVLLLTRENDGRARLWCAFTTPNMAIAYASSKDPKVKAVILRRPQNMTLGDDKPCIYITGISL</sequence>
<keyword evidence="4" id="KW-1185">Reference proteome</keyword>
<dbReference type="InterPro" id="IPR000246">
    <property type="entry name" value="Peptidase_T2"/>
</dbReference>
<dbReference type="EMBL" id="KN838537">
    <property type="protein sequence ID" value="KIK09918.1"/>
    <property type="molecule type" value="Genomic_DNA"/>
</dbReference>
<accession>A0A0C9YPG7</accession>
<gene>
    <name evidence="3" type="ORF">K443DRAFT_127300</name>
</gene>
<dbReference type="Gene3D" id="3.60.20.30">
    <property type="entry name" value="(Glycosyl)asparaginase"/>
    <property type="match status" value="1"/>
</dbReference>
<dbReference type="HOGENOM" id="CLU_021603_5_0_1"/>
<reference evidence="3 4" key="1">
    <citation type="submission" date="2014-04" db="EMBL/GenBank/DDBJ databases">
        <authorList>
            <consortium name="DOE Joint Genome Institute"/>
            <person name="Kuo A."/>
            <person name="Kohler A."/>
            <person name="Nagy L.G."/>
            <person name="Floudas D."/>
            <person name="Copeland A."/>
            <person name="Barry K.W."/>
            <person name="Cichocki N."/>
            <person name="Veneault-Fourrey C."/>
            <person name="LaButti K."/>
            <person name="Lindquist E.A."/>
            <person name="Lipzen A."/>
            <person name="Lundell T."/>
            <person name="Morin E."/>
            <person name="Murat C."/>
            <person name="Sun H."/>
            <person name="Tunlid A."/>
            <person name="Henrissat B."/>
            <person name="Grigoriev I.V."/>
            <person name="Hibbett D.S."/>
            <person name="Martin F."/>
            <person name="Nordberg H.P."/>
            <person name="Cantor M.N."/>
            <person name="Hua S.X."/>
        </authorList>
    </citation>
    <scope>NUCLEOTIDE SEQUENCE [LARGE SCALE GENOMIC DNA]</scope>
    <source>
        <strain evidence="3 4">LaAM-08-1</strain>
    </source>
</reference>
<reference evidence="4" key="2">
    <citation type="submission" date="2015-01" db="EMBL/GenBank/DDBJ databases">
        <title>Evolutionary Origins and Diversification of the Mycorrhizal Mutualists.</title>
        <authorList>
            <consortium name="DOE Joint Genome Institute"/>
            <consortium name="Mycorrhizal Genomics Consortium"/>
            <person name="Kohler A."/>
            <person name="Kuo A."/>
            <person name="Nagy L.G."/>
            <person name="Floudas D."/>
            <person name="Copeland A."/>
            <person name="Barry K.W."/>
            <person name="Cichocki N."/>
            <person name="Veneault-Fourrey C."/>
            <person name="LaButti K."/>
            <person name="Lindquist E.A."/>
            <person name="Lipzen A."/>
            <person name="Lundell T."/>
            <person name="Morin E."/>
            <person name="Murat C."/>
            <person name="Riley R."/>
            <person name="Ohm R."/>
            <person name="Sun H."/>
            <person name="Tunlid A."/>
            <person name="Henrissat B."/>
            <person name="Grigoriev I.V."/>
            <person name="Hibbett D.S."/>
            <person name="Martin F."/>
        </authorList>
    </citation>
    <scope>NUCLEOTIDE SEQUENCE [LARGE SCALE GENOMIC DNA]</scope>
    <source>
        <strain evidence="4">LaAM-08-1</strain>
    </source>
</reference>
<dbReference type="InterPro" id="IPR029055">
    <property type="entry name" value="Ntn_hydrolases_N"/>
</dbReference>